<dbReference type="RefSeq" id="WP_219157151.1">
    <property type="nucleotide sequence ID" value="NZ_JAHWQX010000001.1"/>
</dbReference>
<dbReference type="GO" id="GO:0032259">
    <property type="term" value="P:methylation"/>
    <property type="evidence" value="ECO:0007669"/>
    <property type="project" value="UniProtKB-KW"/>
</dbReference>
<accession>A0ABS6WIF8</accession>
<evidence type="ECO:0000259" key="1">
    <source>
        <dbReference type="Pfam" id="PF05050"/>
    </source>
</evidence>
<protein>
    <submittedName>
        <fullName evidence="2">FkbM family methyltransferase</fullName>
    </submittedName>
</protein>
<gene>
    <name evidence="2" type="ORF">KY465_00300</name>
</gene>
<reference evidence="2" key="1">
    <citation type="submission" date="2021-07" db="EMBL/GenBank/DDBJ databases">
        <title>Pseudohoeflea marina sp. nov. a polyhydroxyalcanoate-producing bacterium.</title>
        <authorList>
            <person name="Zheng W."/>
            <person name="Yu S."/>
            <person name="Huang Y."/>
        </authorList>
    </citation>
    <scope>NUCLEOTIDE SEQUENCE</scope>
    <source>
        <strain evidence="2">DP4N28-3</strain>
    </source>
</reference>
<dbReference type="Proteomes" id="UP001430804">
    <property type="component" value="Unassembled WGS sequence"/>
</dbReference>
<evidence type="ECO:0000313" key="2">
    <source>
        <dbReference type="EMBL" id="MBW3095711.1"/>
    </source>
</evidence>
<comment type="caution">
    <text evidence="2">The sequence shown here is derived from an EMBL/GenBank/DDBJ whole genome shotgun (WGS) entry which is preliminary data.</text>
</comment>
<dbReference type="EMBL" id="JAHWQX010000001">
    <property type="protein sequence ID" value="MBW3095711.1"/>
    <property type="molecule type" value="Genomic_DNA"/>
</dbReference>
<proteinExistence type="predicted"/>
<keyword evidence="3" id="KW-1185">Reference proteome</keyword>
<sequence>MFQFKGLRRYEHGGKVKFSRLVTRKLRLAIHHALNGPDFSYHGIRITVPDTVMFSLKRQLMRGMYEEAEREIIARHLDPDSPVIELGGSIGVVSAFIASRLSPRIRHRIVEANPALIDICRHNAVRARAGEGTDVVWAAVAYGAQEVAFTAGENTLGSRVAPAGEGDITVPTTTLAEQIAAINAGDGYTLIMDIEAMELEVLANERGALAHCRMAFIEFHPGLYAQEGRTVAEFFALAAEAGFEVFDQVDDVVALRRASGNTPPPPL</sequence>
<dbReference type="GO" id="GO:0008168">
    <property type="term" value="F:methyltransferase activity"/>
    <property type="evidence" value="ECO:0007669"/>
    <property type="project" value="UniProtKB-KW"/>
</dbReference>
<feature type="domain" description="Methyltransferase FkbM" evidence="1">
    <location>
        <begin position="106"/>
        <end position="244"/>
    </location>
</feature>
<keyword evidence="2" id="KW-0489">Methyltransferase</keyword>
<name>A0ABS6WIF8_9HYPH</name>
<dbReference type="InterPro" id="IPR006342">
    <property type="entry name" value="FkbM_mtfrase"/>
</dbReference>
<keyword evidence="2" id="KW-0808">Transferase</keyword>
<evidence type="ECO:0000313" key="3">
    <source>
        <dbReference type="Proteomes" id="UP001430804"/>
    </source>
</evidence>
<organism evidence="2 3">
    <name type="scientific">Pseudohoeflea coraliihabitans</name>
    <dbReference type="NCBI Taxonomy" id="2860393"/>
    <lineage>
        <taxon>Bacteria</taxon>
        <taxon>Pseudomonadati</taxon>
        <taxon>Pseudomonadota</taxon>
        <taxon>Alphaproteobacteria</taxon>
        <taxon>Hyphomicrobiales</taxon>
        <taxon>Rhizobiaceae</taxon>
        <taxon>Pseudohoeflea</taxon>
    </lineage>
</organism>
<dbReference type="Pfam" id="PF05050">
    <property type="entry name" value="Methyltransf_21"/>
    <property type="match status" value="1"/>
</dbReference>
<dbReference type="NCBIfam" id="TIGR01444">
    <property type="entry name" value="fkbM_fam"/>
    <property type="match status" value="1"/>
</dbReference>